<name>A0A1H1VMZ4_9ACTN</name>
<reference evidence="1 2" key="1">
    <citation type="submission" date="2016-10" db="EMBL/GenBank/DDBJ databases">
        <authorList>
            <person name="de Groot N.N."/>
        </authorList>
    </citation>
    <scope>NUCLEOTIDE SEQUENCE [LARGE SCALE GENOMIC DNA]</scope>
    <source>
        <strain evidence="1 2">DSM 22024</strain>
    </source>
</reference>
<organism evidence="1 2">
    <name type="scientific">Actinopolymorpha singaporensis</name>
    <dbReference type="NCBI Taxonomy" id="117157"/>
    <lineage>
        <taxon>Bacteria</taxon>
        <taxon>Bacillati</taxon>
        <taxon>Actinomycetota</taxon>
        <taxon>Actinomycetes</taxon>
        <taxon>Propionibacteriales</taxon>
        <taxon>Actinopolymorphaceae</taxon>
        <taxon>Actinopolymorpha</taxon>
    </lineage>
</organism>
<dbReference type="OrthoDB" id="9148135at2"/>
<evidence type="ECO:0000313" key="2">
    <source>
        <dbReference type="Proteomes" id="UP000198983"/>
    </source>
</evidence>
<gene>
    <name evidence="1" type="ORF">SAMN04489717_4141</name>
</gene>
<dbReference type="EMBL" id="LT629732">
    <property type="protein sequence ID" value="SDS86257.1"/>
    <property type="molecule type" value="Genomic_DNA"/>
</dbReference>
<dbReference type="AlphaFoldDB" id="A0A1H1VMZ4"/>
<dbReference type="PANTHER" id="PTHR38479:SF2">
    <property type="entry name" value="WINGED HELIX DNA-BINDING DOMAIN-CONTAINING PROTEIN"/>
    <property type="match status" value="1"/>
</dbReference>
<dbReference type="InterPro" id="IPR009351">
    <property type="entry name" value="AlkZ-like"/>
</dbReference>
<keyword evidence="1" id="KW-0238">DNA-binding</keyword>
<dbReference type="PANTHER" id="PTHR38479">
    <property type="entry name" value="LMO0824 PROTEIN"/>
    <property type="match status" value="1"/>
</dbReference>
<dbReference type="GO" id="GO:0003677">
    <property type="term" value="F:DNA binding"/>
    <property type="evidence" value="ECO:0007669"/>
    <property type="project" value="UniProtKB-KW"/>
</dbReference>
<dbReference type="Pfam" id="PF06224">
    <property type="entry name" value="AlkZ-like"/>
    <property type="match status" value="1"/>
</dbReference>
<accession>A0A1H1VMZ4</accession>
<sequence>MTAALKVSRVQAVAHRLRAHHLVDRMPAGSYVEAARYGLQDSAPRAALLSLHARVDACEPTAWEAAGLLQTYSPRMAVHVLPAADFGVFTVGRVPDDPALRREVEEAADEACRVLAGEPVRGTRLSRDEGRQVRVGAASGRIAVRWDTRSLTVREIAAPDIDPAVARAELARRHLHAFGPTTPRTFAWWAGMHPHGARQVWRQLAGELLPVDFEGQPAWILAEDEHAVRQAGEVRGVRLLPAEDLGLLGADRAGLFVGPAAHRKATSYDWYHPNGILVDGRLAGQWGRRGGRVEIGLDRALAGAVRDAVAAEALSMPVPGASMRVEFLDR</sequence>
<protein>
    <submittedName>
        <fullName evidence="1">Winged helix DNA-binding domain-containing protein</fullName>
    </submittedName>
</protein>
<proteinExistence type="predicted"/>
<keyword evidence="2" id="KW-1185">Reference proteome</keyword>
<dbReference type="Proteomes" id="UP000198983">
    <property type="component" value="Chromosome I"/>
</dbReference>
<dbReference type="RefSeq" id="WP_157728719.1">
    <property type="nucleotide sequence ID" value="NZ_LT629732.1"/>
</dbReference>
<evidence type="ECO:0000313" key="1">
    <source>
        <dbReference type="EMBL" id="SDS86257.1"/>
    </source>
</evidence>
<dbReference type="STRING" id="117157.SAMN04489717_4141"/>